<dbReference type="RefSeq" id="XP_001443842.1">
    <property type="nucleotide sequence ID" value="XM_001443805.1"/>
</dbReference>
<organism evidence="1 2">
    <name type="scientific">Paramecium tetraurelia</name>
    <dbReference type="NCBI Taxonomy" id="5888"/>
    <lineage>
        <taxon>Eukaryota</taxon>
        <taxon>Sar</taxon>
        <taxon>Alveolata</taxon>
        <taxon>Ciliophora</taxon>
        <taxon>Intramacronucleata</taxon>
        <taxon>Oligohymenophorea</taxon>
        <taxon>Peniculida</taxon>
        <taxon>Parameciidae</taxon>
        <taxon>Paramecium</taxon>
    </lineage>
</organism>
<dbReference type="GeneID" id="5029626"/>
<dbReference type="KEGG" id="ptm:GSPATT00011997001"/>
<evidence type="ECO:0000313" key="1">
    <source>
        <dbReference type="EMBL" id="CAK76445.1"/>
    </source>
</evidence>
<accession>A0D078</accession>
<dbReference type="HOGENOM" id="CLU_974735_0_0_1"/>
<dbReference type="OrthoDB" id="299396at2759"/>
<evidence type="ECO:0000313" key="2">
    <source>
        <dbReference type="Proteomes" id="UP000000600"/>
    </source>
</evidence>
<keyword evidence="2" id="KW-1185">Reference proteome</keyword>
<proteinExistence type="predicted"/>
<dbReference type="InParanoid" id="A0D078"/>
<sequence>MQFYQKLYDENPYFNRFFQNHFLYQGFNIQLTDLPHFKTQFNLRSKESLNLTWRHKQDNKKFVFIANNQSTNTIIKSQSKDQQVFAIVIFQQIQYQFHLINRSNRYSLLFALKYNDEKNLLTKHTFTPQIQISQNLETNSNVDFGFKYHYMNKKENVDFRFNIISSLSNRSKPEYCLVGNFMHPHKLQIGLQNNQIWLGLICKYKAMNMYSLALYNVNNKKYDVSAYFQINEIENRLNNKMKFLMGVSTEREILGTIDFMTKVGKLGYCLKWQHVRGVSMGYKVEI</sequence>
<dbReference type="AlphaFoldDB" id="A0D078"/>
<dbReference type="EMBL" id="CT868241">
    <property type="protein sequence ID" value="CAK76445.1"/>
    <property type="molecule type" value="Genomic_DNA"/>
</dbReference>
<dbReference type="OMA" id="GLICKYK"/>
<reference evidence="1 2" key="1">
    <citation type="journal article" date="2006" name="Nature">
        <title>Global trends of whole-genome duplications revealed by the ciliate Paramecium tetraurelia.</title>
        <authorList>
            <consortium name="Genoscope"/>
            <person name="Aury J.-M."/>
            <person name="Jaillon O."/>
            <person name="Duret L."/>
            <person name="Noel B."/>
            <person name="Jubin C."/>
            <person name="Porcel B.M."/>
            <person name="Segurens B."/>
            <person name="Daubin V."/>
            <person name="Anthouard V."/>
            <person name="Aiach N."/>
            <person name="Arnaiz O."/>
            <person name="Billaut A."/>
            <person name="Beisson J."/>
            <person name="Blanc I."/>
            <person name="Bouhouche K."/>
            <person name="Camara F."/>
            <person name="Duharcourt S."/>
            <person name="Guigo R."/>
            <person name="Gogendeau D."/>
            <person name="Katinka M."/>
            <person name="Keller A.-M."/>
            <person name="Kissmehl R."/>
            <person name="Klotz C."/>
            <person name="Koll F."/>
            <person name="Le Moue A."/>
            <person name="Lepere C."/>
            <person name="Malinsky S."/>
            <person name="Nowacki M."/>
            <person name="Nowak J.K."/>
            <person name="Plattner H."/>
            <person name="Poulain J."/>
            <person name="Ruiz F."/>
            <person name="Serrano V."/>
            <person name="Zagulski M."/>
            <person name="Dessen P."/>
            <person name="Betermier M."/>
            <person name="Weissenbach J."/>
            <person name="Scarpelli C."/>
            <person name="Schachter V."/>
            <person name="Sperling L."/>
            <person name="Meyer E."/>
            <person name="Cohen J."/>
            <person name="Wincker P."/>
        </authorList>
    </citation>
    <scope>NUCLEOTIDE SEQUENCE [LARGE SCALE GENOMIC DNA]</scope>
    <source>
        <strain evidence="1 2">Stock d4-2</strain>
    </source>
</reference>
<protein>
    <submittedName>
        <fullName evidence="1">Uncharacterized protein</fullName>
    </submittedName>
</protein>
<dbReference type="Proteomes" id="UP000000600">
    <property type="component" value="Unassembled WGS sequence"/>
</dbReference>
<gene>
    <name evidence="1" type="ORF">GSPATT00011997001</name>
</gene>
<name>A0D078_PARTE</name>